<keyword evidence="3" id="KW-0804">Transcription</keyword>
<dbReference type="Proteomes" id="UP000297604">
    <property type="component" value="Unassembled WGS sequence"/>
</dbReference>
<dbReference type="Pfam" id="PF12833">
    <property type="entry name" value="HTH_18"/>
    <property type="match status" value="1"/>
</dbReference>
<keyword evidence="2" id="KW-0238">DNA-binding</keyword>
<dbReference type="SUPFAM" id="SSF46689">
    <property type="entry name" value="Homeodomain-like"/>
    <property type="match status" value="1"/>
</dbReference>
<keyword evidence="1" id="KW-0805">Transcription regulation</keyword>
<sequence>MDRRSASQRAARRSRSRSEGFQMWVPVSSDAVRHLTVQSGIPVPLPDDAVGFLAQRLEVPASDVFHFSAIRKAIGSTTVTLATQSAFRYTGGTDSTAGVLHVGFMLNGSMTIGLGQHPPQRFSPISAYVMPAGVASSVQTTEVTRGLGIQLPQARLIARGIQLEGERLRLERSASLAAPLRVLALAVVEAAWTPTAIGVSVTERTIEDLVVGMFLEGEGYAMDSADLRAGLRMRAVAHIEARHRNRDLSPAVVAAQLGISLRHLQRAFEGGGSTVAAEISRCRAESAAQLLLAPRTAGLTIADIATRSGYTSAFELRAGFRARYGVLPSQYRIGGIALPETRASGRA</sequence>
<feature type="domain" description="HTH araC/xylS-type" evidence="4">
    <location>
        <begin position="233"/>
        <end position="334"/>
    </location>
</feature>
<evidence type="ECO:0000256" key="1">
    <source>
        <dbReference type="ARBA" id="ARBA00023015"/>
    </source>
</evidence>
<dbReference type="Gene3D" id="1.10.10.60">
    <property type="entry name" value="Homeodomain-like"/>
    <property type="match status" value="1"/>
</dbReference>
<dbReference type="InterPro" id="IPR050204">
    <property type="entry name" value="AraC_XylS_family_regulators"/>
</dbReference>
<evidence type="ECO:0000313" key="6">
    <source>
        <dbReference type="Proteomes" id="UP000297604"/>
    </source>
</evidence>
<evidence type="ECO:0000313" key="5">
    <source>
        <dbReference type="EMBL" id="TFC22457.1"/>
    </source>
</evidence>
<name>A0ABY2IT61_9MICO</name>
<dbReference type="InterPro" id="IPR018060">
    <property type="entry name" value="HTH_AraC"/>
</dbReference>
<gene>
    <name evidence="5" type="ORF">E3O46_03145</name>
</gene>
<evidence type="ECO:0000256" key="2">
    <source>
        <dbReference type="ARBA" id="ARBA00023125"/>
    </source>
</evidence>
<evidence type="ECO:0000256" key="3">
    <source>
        <dbReference type="ARBA" id="ARBA00023163"/>
    </source>
</evidence>
<dbReference type="InterPro" id="IPR009057">
    <property type="entry name" value="Homeodomain-like_sf"/>
</dbReference>
<organism evidence="5 6">
    <name type="scientific">Cryobacterium glucosi</name>
    <dbReference type="NCBI Taxonomy" id="1259175"/>
    <lineage>
        <taxon>Bacteria</taxon>
        <taxon>Bacillati</taxon>
        <taxon>Actinomycetota</taxon>
        <taxon>Actinomycetes</taxon>
        <taxon>Micrococcales</taxon>
        <taxon>Microbacteriaceae</taxon>
        <taxon>Cryobacterium</taxon>
    </lineage>
</organism>
<proteinExistence type="predicted"/>
<keyword evidence="6" id="KW-1185">Reference proteome</keyword>
<dbReference type="PROSITE" id="PS01124">
    <property type="entry name" value="HTH_ARAC_FAMILY_2"/>
    <property type="match status" value="1"/>
</dbReference>
<dbReference type="EMBL" id="SOFS01000012">
    <property type="protein sequence ID" value="TFC22457.1"/>
    <property type="molecule type" value="Genomic_DNA"/>
</dbReference>
<dbReference type="PANTHER" id="PTHR46796:SF6">
    <property type="entry name" value="ARAC SUBFAMILY"/>
    <property type="match status" value="1"/>
</dbReference>
<comment type="caution">
    <text evidence="5">The sequence shown here is derived from an EMBL/GenBank/DDBJ whole genome shotgun (WGS) entry which is preliminary data.</text>
</comment>
<reference evidence="5 6" key="1">
    <citation type="submission" date="2019-03" db="EMBL/GenBank/DDBJ databases">
        <title>Genomics of glacier-inhabiting Cryobacterium strains.</title>
        <authorList>
            <person name="Liu Q."/>
            <person name="Xin Y.-H."/>
        </authorList>
    </citation>
    <scope>NUCLEOTIDE SEQUENCE [LARGE SCALE GENOMIC DNA]</scope>
    <source>
        <strain evidence="5 6">MDB1-5</strain>
    </source>
</reference>
<accession>A0ABY2IT61</accession>
<dbReference type="InterPro" id="IPR018062">
    <property type="entry name" value="HTH_AraC-typ_CS"/>
</dbReference>
<dbReference type="PROSITE" id="PS00041">
    <property type="entry name" value="HTH_ARAC_FAMILY_1"/>
    <property type="match status" value="1"/>
</dbReference>
<dbReference type="PANTHER" id="PTHR46796">
    <property type="entry name" value="HTH-TYPE TRANSCRIPTIONAL ACTIVATOR RHAS-RELATED"/>
    <property type="match status" value="1"/>
</dbReference>
<evidence type="ECO:0000259" key="4">
    <source>
        <dbReference type="PROSITE" id="PS01124"/>
    </source>
</evidence>
<protein>
    <submittedName>
        <fullName evidence="5">AraC family transcriptional regulator</fullName>
    </submittedName>
</protein>
<dbReference type="SMART" id="SM00342">
    <property type="entry name" value="HTH_ARAC"/>
    <property type="match status" value="1"/>
</dbReference>